<proteinExistence type="predicted"/>
<evidence type="ECO:0000313" key="3">
    <source>
        <dbReference type="Proteomes" id="UP001501758"/>
    </source>
</evidence>
<keyword evidence="1" id="KW-0732">Signal</keyword>
<evidence type="ECO:0008006" key="4">
    <source>
        <dbReference type="Google" id="ProtNLM"/>
    </source>
</evidence>
<name>A0ABP3U213_9FLAO</name>
<dbReference type="RefSeq" id="WP_299602131.1">
    <property type="nucleotide sequence ID" value="NZ_BAAAGE010000002.1"/>
</dbReference>
<sequence>MKKITLLLLICICSSFIQTEDSYKMTVTKIADAYNANDADQIFGLFSPELQSSFTLDKVKTFITDNHNKKGKMGSSSFLMDDEGTKHYLMEFDNSSTILILGLSTDNKITQLALEEY</sequence>
<keyword evidence="3" id="KW-1185">Reference proteome</keyword>
<reference evidence="3" key="1">
    <citation type="journal article" date="2019" name="Int. J. Syst. Evol. Microbiol.">
        <title>The Global Catalogue of Microorganisms (GCM) 10K type strain sequencing project: providing services to taxonomists for standard genome sequencing and annotation.</title>
        <authorList>
            <consortium name="The Broad Institute Genomics Platform"/>
            <consortium name="The Broad Institute Genome Sequencing Center for Infectious Disease"/>
            <person name="Wu L."/>
            <person name="Ma J."/>
        </authorList>
    </citation>
    <scope>NUCLEOTIDE SEQUENCE [LARGE SCALE GENOMIC DNA]</scope>
    <source>
        <strain evidence="3">JCM 15974</strain>
    </source>
</reference>
<feature type="chain" id="PRO_5045904614" description="DUF3887 domain-containing protein" evidence="1">
    <location>
        <begin position="20"/>
        <end position="117"/>
    </location>
</feature>
<gene>
    <name evidence="2" type="ORF">GCM10009430_19700</name>
</gene>
<dbReference type="Proteomes" id="UP001501758">
    <property type="component" value="Unassembled WGS sequence"/>
</dbReference>
<evidence type="ECO:0000313" key="2">
    <source>
        <dbReference type="EMBL" id="GAA0719994.1"/>
    </source>
</evidence>
<organism evidence="2 3">
    <name type="scientific">Aquimarina litoralis</name>
    <dbReference type="NCBI Taxonomy" id="584605"/>
    <lineage>
        <taxon>Bacteria</taxon>
        <taxon>Pseudomonadati</taxon>
        <taxon>Bacteroidota</taxon>
        <taxon>Flavobacteriia</taxon>
        <taxon>Flavobacteriales</taxon>
        <taxon>Flavobacteriaceae</taxon>
        <taxon>Aquimarina</taxon>
    </lineage>
</organism>
<accession>A0ABP3U213</accession>
<evidence type="ECO:0000256" key="1">
    <source>
        <dbReference type="SAM" id="SignalP"/>
    </source>
</evidence>
<protein>
    <recommendedName>
        <fullName evidence="4">DUF3887 domain-containing protein</fullName>
    </recommendedName>
</protein>
<comment type="caution">
    <text evidence="2">The sequence shown here is derived from an EMBL/GenBank/DDBJ whole genome shotgun (WGS) entry which is preliminary data.</text>
</comment>
<dbReference type="EMBL" id="BAAAGE010000002">
    <property type="protein sequence ID" value="GAA0719994.1"/>
    <property type="molecule type" value="Genomic_DNA"/>
</dbReference>
<feature type="signal peptide" evidence="1">
    <location>
        <begin position="1"/>
        <end position="19"/>
    </location>
</feature>